<accession>A0A0J6H8Q0</accession>
<evidence type="ECO:0000256" key="6">
    <source>
        <dbReference type="ARBA" id="ARBA00023196"/>
    </source>
</evidence>
<reference evidence="9" key="2">
    <citation type="submission" date="2015-10" db="EMBL/GenBank/DDBJ databases">
        <authorList>
            <person name="Gilbert D.G."/>
        </authorList>
    </citation>
    <scope>NUCLEOTIDE SEQUENCE</scope>
    <source>
        <strain evidence="9">GO-13</strain>
    </source>
</reference>
<dbReference type="Pfam" id="PF00213">
    <property type="entry name" value="OSCP"/>
    <property type="match status" value="1"/>
</dbReference>
<comment type="subcellular location">
    <subcellularLocation>
        <location evidence="8">Cell membrane</location>
        <topology evidence="8">Peripheral membrane protein</topology>
    </subcellularLocation>
    <subcellularLocation>
        <location evidence="1">Membrane</location>
    </subcellularLocation>
</comment>
<protein>
    <recommendedName>
        <fullName evidence="8">ATP synthase subunit delta</fullName>
    </recommendedName>
    <alternativeName>
        <fullName evidence="8">ATP synthase F(1) sector subunit delta</fullName>
    </alternativeName>
    <alternativeName>
        <fullName evidence="8">F-type ATPase subunit delta</fullName>
        <shortName evidence="8">F-ATPase subunit delta</shortName>
    </alternativeName>
</protein>
<reference evidence="10 12" key="3">
    <citation type="submission" date="2023-03" db="EMBL/GenBank/DDBJ databases">
        <title>Agriculturally important microbes genome sequencing.</title>
        <authorList>
            <person name="Dunlap C."/>
        </authorList>
    </citation>
    <scope>NUCLEOTIDE SEQUENCE [LARGE SCALE GENOMIC DNA]</scope>
    <source>
        <strain evidence="10 12">CBP-3203</strain>
    </source>
</reference>
<dbReference type="Proteomes" id="UP000036168">
    <property type="component" value="Unassembled WGS sequence"/>
</dbReference>
<dbReference type="PATRIC" id="fig|1664069.3.peg.5394"/>
<dbReference type="PANTHER" id="PTHR11910">
    <property type="entry name" value="ATP SYNTHASE DELTA CHAIN"/>
    <property type="match status" value="1"/>
</dbReference>
<comment type="similarity">
    <text evidence="8">Belongs to the ATPase delta chain family.</text>
</comment>
<name>A0A0J6H8Q0_9BACI</name>
<dbReference type="NCBIfam" id="NF004403">
    <property type="entry name" value="PRK05758.2-4"/>
    <property type="match status" value="1"/>
</dbReference>
<evidence type="ECO:0000313" key="11">
    <source>
        <dbReference type="Proteomes" id="UP000036168"/>
    </source>
</evidence>
<dbReference type="EMBL" id="JARRTL010000006">
    <property type="protein sequence ID" value="MEC0483957.1"/>
    <property type="molecule type" value="Genomic_DNA"/>
</dbReference>
<evidence type="ECO:0000256" key="4">
    <source>
        <dbReference type="ARBA" id="ARBA00023065"/>
    </source>
</evidence>
<dbReference type="HAMAP" id="MF_01416">
    <property type="entry name" value="ATP_synth_delta_bact"/>
    <property type="match status" value="1"/>
</dbReference>
<evidence type="ECO:0000256" key="7">
    <source>
        <dbReference type="ARBA" id="ARBA00023310"/>
    </source>
</evidence>
<dbReference type="STRING" id="1664069.BGLY_4334"/>
<keyword evidence="7 8" id="KW-0066">ATP synthesis</keyword>
<evidence type="ECO:0000256" key="3">
    <source>
        <dbReference type="ARBA" id="ARBA00022781"/>
    </source>
</evidence>
<evidence type="ECO:0000256" key="1">
    <source>
        <dbReference type="ARBA" id="ARBA00004370"/>
    </source>
</evidence>
<keyword evidence="12" id="KW-1185">Reference proteome</keyword>
<dbReference type="RefSeq" id="WP_048407025.1">
    <property type="nucleotide sequence ID" value="NZ_CP023481.1"/>
</dbReference>
<dbReference type="GO" id="GO:0005886">
    <property type="term" value="C:plasma membrane"/>
    <property type="evidence" value="ECO:0007669"/>
    <property type="project" value="UniProtKB-SubCell"/>
</dbReference>
<keyword evidence="2 8" id="KW-0813">Transport</keyword>
<evidence type="ECO:0000313" key="10">
    <source>
        <dbReference type="EMBL" id="MEC0483957.1"/>
    </source>
</evidence>
<comment type="caution">
    <text evidence="9">The sequence shown here is derived from an EMBL/GenBank/DDBJ whole genome shotgun (WGS) entry which is preliminary data.</text>
</comment>
<reference evidence="9 11" key="1">
    <citation type="journal article" date="2015" name="Int. J. Syst. Evol. Microbiol.">
        <title>Bacillus glycinifermentans sp. nov., isolated from fermented soybean paste.</title>
        <authorList>
            <person name="Kim S.J."/>
            <person name="Dunlap C.A."/>
            <person name="Kwon S.W."/>
            <person name="Rooney A.P."/>
        </authorList>
    </citation>
    <scope>NUCLEOTIDE SEQUENCE [LARGE SCALE GENOMIC DNA]</scope>
    <source>
        <strain evidence="9 11">GO-13</strain>
    </source>
</reference>
<dbReference type="AlphaFoldDB" id="A0A0J6H8Q0"/>
<evidence type="ECO:0000256" key="8">
    <source>
        <dbReference type="HAMAP-Rule" id="MF_01416"/>
    </source>
</evidence>
<dbReference type="SUPFAM" id="SSF47928">
    <property type="entry name" value="N-terminal domain of the delta subunit of the F1F0-ATP synthase"/>
    <property type="match status" value="1"/>
</dbReference>
<keyword evidence="6 8" id="KW-0139">CF(1)</keyword>
<comment type="function">
    <text evidence="8">This protein is part of the stalk that links CF(0) to CF(1). It either transmits conformational changes from CF(0) to CF(1) or is implicated in proton conduction.</text>
</comment>
<dbReference type="InterPro" id="IPR020781">
    <property type="entry name" value="ATPase_OSCP/d_CS"/>
</dbReference>
<dbReference type="EMBL" id="LECW02000045">
    <property type="protein sequence ID" value="KRT90265.1"/>
    <property type="molecule type" value="Genomic_DNA"/>
</dbReference>
<keyword evidence="3 8" id="KW-0375">Hydrogen ion transport</keyword>
<dbReference type="Gene3D" id="1.10.520.20">
    <property type="entry name" value="N-terminal domain of the delta subunit of the F1F0-ATP synthase"/>
    <property type="match status" value="1"/>
</dbReference>
<evidence type="ECO:0000256" key="2">
    <source>
        <dbReference type="ARBA" id="ARBA00022448"/>
    </source>
</evidence>
<dbReference type="GO" id="GO:0046933">
    <property type="term" value="F:proton-transporting ATP synthase activity, rotational mechanism"/>
    <property type="evidence" value="ECO:0007669"/>
    <property type="project" value="UniProtKB-UniRule"/>
</dbReference>
<comment type="function">
    <text evidence="8">F(1)F(0) ATP synthase produces ATP from ADP in the presence of a proton or sodium gradient. F-type ATPases consist of two structural domains, F(1) containing the extramembraneous catalytic core and F(0) containing the membrane proton channel, linked together by a central stalk and a peripheral stalk. During catalysis, ATP synthesis in the catalytic domain of F(1) is coupled via a rotary mechanism of the central stalk subunits to proton translocation.</text>
</comment>
<gene>
    <name evidence="8" type="primary">atpH</name>
    <name evidence="9" type="ORF">AB447_206705</name>
    <name evidence="10" type="ORF">P8828_03695</name>
</gene>
<keyword evidence="8" id="KW-1003">Cell membrane</keyword>
<evidence type="ECO:0000313" key="12">
    <source>
        <dbReference type="Proteomes" id="UP001341297"/>
    </source>
</evidence>
<dbReference type="Proteomes" id="UP001341297">
    <property type="component" value="Unassembled WGS sequence"/>
</dbReference>
<keyword evidence="5 8" id="KW-0472">Membrane</keyword>
<dbReference type="InterPro" id="IPR000711">
    <property type="entry name" value="ATPase_OSCP/dsu"/>
</dbReference>
<dbReference type="NCBIfam" id="TIGR01145">
    <property type="entry name" value="ATP_synt_delta"/>
    <property type="match status" value="1"/>
</dbReference>
<sequence>MSQSAVSKRYAAALFDIALESKLVGEIEEELTVVKQLFSEHKKLIAVLSHPKVPSEKKKQILKDSFGSASTAVLNTLYLLIDRSRISIVPDLADEYVKMANRHRQTEDAVVYSVKPLSEEEMTSFSQVFAKKAGAASLRVKNEVDPDLIGGVKIRIGNRIYDGSVSGKLARIERQLAGENRKKG</sequence>
<evidence type="ECO:0000313" key="9">
    <source>
        <dbReference type="EMBL" id="KRT90265.1"/>
    </source>
</evidence>
<proteinExistence type="inferred from homology"/>
<keyword evidence="4 8" id="KW-0406">Ion transport</keyword>
<dbReference type="PROSITE" id="PS00389">
    <property type="entry name" value="ATPASE_DELTA"/>
    <property type="match status" value="1"/>
</dbReference>
<dbReference type="PRINTS" id="PR00125">
    <property type="entry name" value="ATPASEDELTA"/>
</dbReference>
<dbReference type="GO" id="GO:0045259">
    <property type="term" value="C:proton-transporting ATP synthase complex"/>
    <property type="evidence" value="ECO:0007669"/>
    <property type="project" value="UniProtKB-KW"/>
</dbReference>
<organism evidence="9 11">
    <name type="scientific">Bacillus glycinifermentans</name>
    <dbReference type="NCBI Taxonomy" id="1664069"/>
    <lineage>
        <taxon>Bacteria</taxon>
        <taxon>Bacillati</taxon>
        <taxon>Bacillota</taxon>
        <taxon>Bacilli</taxon>
        <taxon>Bacillales</taxon>
        <taxon>Bacillaceae</taxon>
        <taxon>Bacillus</taxon>
    </lineage>
</organism>
<dbReference type="OrthoDB" id="9802471at2"/>
<dbReference type="InterPro" id="IPR026015">
    <property type="entry name" value="ATP_synth_OSCP/delta_N_sf"/>
</dbReference>
<evidence type="ECO:0000256" key="5">
    <source>
        <dbReference type="ARBA" id="ARBA00023136"/>
    </source>
</evidence>